<sequence>MYNALKTTSINRFLCFKVLQKALKKTVKKKVKKEICICANPVKNKSIKF</sequence>
<proteinExistence type="predicted"/>
<name>A0A212JZT6_9BACT</name>
<organism evidence="1">
    <name type="scientific">uncultured Dysgonomonas sp</name>
    <dbReference type="NCBI Taxonomy" id="206096"/>
    <lineage>
        <taxon>Bacteria</taxon>
        <taxon>Pseudomonadati</taxon>
        <taxon>Bacteroidota</taxon>
        <taxon>Bacteroidia</taxon>
        <taxon>Bacteroidales</taxon>
        <taxon>Dysgonomonadaceae</taxon>
        <taxon>Dysgonomonas</taxon>
        <taxon>environmental samples</taxon>
    </lineage>
</organism>
<dbReference type="AlphaFoldDB" id="A0A212JZT6"/>
<gene>
    <name evidence="1" type="ORF">KL86DYS2_12707</name>
</gene>
<accession>A0A212JZT6</accession>
<protein>
    <submittedName>
        <fullName evidence="1">Uncharacterized protein</fullName>
    </submittedName>
</protein>
<reference evidence="1" key="1">
    <citation type="submission" date="2016-04" db="EMBL/GenBank/DDBJ databases">
        <authorList>
            <person name="Evans L.H."/>
            <person name="Alamgir A."/>
            <person name="Owens N."/>
            <person name="Weber N.D."/>
            <person name="Virtaneva K."/>
            <person name="Barbian K."/>
            <person name="Babar A."/>
            <person name="Rosenke K."/>
        </authorList>
    </citation>
    <scope>NUCLEOTIDE SEQUENCE</scope>
    <source>
        <strain evidence="1">86-2</strain>
    </source>
</reference>
<dbReference type="EMBL" id="FLUL01000001">
    <property type="protein sequence ID" value="SBW04969.1"/>
    <property type="molecule type" value="Genomic_DNA"/>
</dbReference>
<evidence type="ECO:0000313" key="1">
    <source>
        <dbReference type="EMBL" id="SBW04969.1"/>
    </source>
</evidence>